<dbReference type="GO" id="GO:0003700">
    <property type="term" value="F:DNA-binding transcription factor activity"/>
    <property type="evidence" value="ECO:0007669"/>
    <property type="project" value="TreeGrafter"/>
</dbReference>
<dbReference type="GO" id="GO:0005829">
    <property type="term" value="C:cytosol"/>
    <property type="evidence" value="ECO:0007669"/>
    <property type="project" value="TreeGrafter"/>
</dbReference>
<comment type="caution">
    <text evidence="1">The sequence shown here is derived from an EMBL/GenBank/DDBJ whole genome shotgun (WGS) entry which is preliminary data.</text>
</comment>
<evidence type="ECO:0000313" key="1">
    <source>
        <dbReference type="EMBL" id="PSJ56029.1"/>
    </source>
</evidence>
<accession>A0A2P7S0P3</accession>
<dbReference type="PANTHER" id="PTHR33221:SF15">
    <property type="entry name" value="HTH-TYPE TRANSCRIPTIONAL REGULATOR YWGB-RELATED"/>
    <property type="match status" value="1"/>
</dbReference>
<evidence type="ECO:0000313" key="2">
    <source>
        <dbReference type="Proteomes" id="UP000241229"/>
    </source>
</evidence>
<protein>
    <submittedName>
        <fullName evidence="1">Transcriptional regulator</fullName>
    </submittedName>
</protein>
<reference evidence="1 2" key="1">
    <citation type="submission" date="2018-03" db="EMBL/GenBank/DDBJ databases">
        <title>The draft genome of Mesorhizobium sp. 6GN-30.</title>
        <authorList>
            <person name="Liu L."/>
            <person name="Li L."/>
            <person name="Wang T."/>
            <person name="Zhang X."/>
            <person name="Liang L."/>
        </authorList>
    </citation>
    <scope>NUCLEOTIDE SEQUENCE [LARGE SCALE GENOMIC DNA]</scope>
    <source>
        <strain evidence="1 2">6GN30</strain>
    </source>
</reference>
<gene>
    <name evidence="1" type="ORF">C7I84_22130</name>
</gene>
<dbReference type="OrthoDB" id="9800506at2"/>
<dbReference type="InterPro" id="IPR036388">
    <property type="entry name" value="WH-like_DNA-bd_sf"/>
</dbReference>
<sequence length="149" mass="16279">MKRNSRLSAALHALVHMAQEPDRPRTSEEVARWLDTNPVVVRRVFAGLREADILSTERGRGGGMVLARPAAAISLAEIGEALGESLLPVRSEPESPGCLVEAAVDELLEDCRRQAEDFLRGCLAKFTLADLAADFRHRFANEGARHHGS</sequence>
<keyword evidence="2" id="KW-1185">Reference proteome</keyword>
<dbReference type="PROSITE" id="PS51197">
    <property type="entry name" value="HTH_RRF2_2"/>
    <property type="match status" value="1"/>
</dbReference>
<dbReference type="Pfam" id="PF02082">
    <property type="entry name" value="Rrf2"/>
    <property type="match status" value="1"/>
</dbReference>
<dbReference type="PANTHER" id="PTHR33221">
    <property type="entry name" value="WINGED HELIX-TURN-HELIX TRANSCRIPTIONAL REGULATOR, RRF2 FAMILY"/>
    <property type="match status" value="1"/>
</dbReference>
<dbReference type="AlphaFoldDB" id="A0A2P7S0P3"/>
<dbReference type="Proteomes" id="UP000241229">
    <property type="component" value="Unassembled WGS sequence"/>
</dbReference>
<proteinExistence type="predicted"/>
<dbReference type="InterPro" id="IPR036390">
    <property type="entry name" value="WH_DNA-bd_sf"/>
</dbReference>
<dbReference type="Gene3D" id="1.10.10.10">
    <property type="entry name" value="Winged helix-like DNA-binding domain superfamily/Winged helix DNA-binding domain"/>
    <property type="match status" value="1"/>
</dbReference>
<organism evidence="1 2">
    <name type="scientific">Kumtagia ephedrae</name>
    <dbReference type="NCBI Taxonomy" id="2116701"/>
    <lineage>
        <taxon>Bacteria</taxon>
        <taxon>Pseudomonadati</taxon>
        <taxon>Pseudomonadota</taxon>
        <taxon>Alphaproteobacteria</taxon>
        <taxon>Hyphomicrobiales</taxon>
        <taxon>Phyllobacteriaceae</taxon>
        <taxon>Kumtagia</taxon>
    </lineage>
</organism>
<name>A0A2P7S0P3_9HYPH</name>
<dbReference type="EMBL" id="PXYK01000024">
    <property type="protein sequence ID" value="PSJ56029.1"/>
    <property type="molecule type" value="Genomic_DNA"/>
</dbReference>
<dbReference type="RefSeq" id="WP_106774384.1">
    <property type="nucleotide sequence ID" value="NZ_PXYK01000024.1"/>
</dbReference>
<dbReference type="SUPFAM" id="SSF46785">
    <property type="entry name" value="Winged helix' DNA-binding domain"/>
    <property type="match status" value="1"/>
</dbReference>
<dbReference type="InterPro" id="IPR000944">
    <property type="entry name" value="Tscrpt_reg_Rrf2"/>
</dbReference>